<gene>
    <name evidence="1" type="ORF">SAMN04487947_3113</name>
</gene>
<dbReference type="InterPro" id="IPR055944">
    <property type="entry name" value="DUF7522"/>
</dbReference>
<dbReference type="EMBL" id="FOYT01000003">
    <property type="protein sequence ID" value="SFR65294.1"/>
    <property type="molecule type" value="Genomic_DNA"/>
</dbReference>
<dbReference type="Proteomes" id="UP000198531">
    <property type="component" value="Unassembled WGS sequence"/>
</dbReference>
<dbReference type="AlphaFoldDB" id="A0A1I6IF65"/>
<organism evidence="1 2">
    <name type="scientific">Halogeometricum rufum</name>
    <dbReference type="NCBI Taxonomy" id="553469"/>
    <lineage>
        <taxon>Archaea</taxon>
        <taxon>Methanobacteriati</taxon>
        <taxon>Methanobacteriota</taxon>
        <taxon>Stenosarchaea group</taxon>
        <taxon>Halobacteria</taxon>
        <taxon>Halobacteriales</taxon>
        <taxon>Haloferacaceae</taxon>
        <taxon>Halogeometricum</taxon>
    </lineage>
</organism>
<keyword evidence="2" id="KW-1185">Reference proteome</keyword>
<dbReference type="RefSeq" id="WP_089809306.1">
    <property type="nucleotide sequence ID" value="NZ_FOYT01000003.1"/>
</dbReference>
<proteinExistence type="predicted"/>
<dbReference type="Pfam" id="PF24366">
    <property type="entry name" value="DUF7522"/>
    <property type="match status" value="1"/>
</dbReference>
<dbReference type="STRING" id="553469.SAMN04487947_3113"/>
<evidence type="ECO:0000313" key="2">
    <source>
        <dbReference type="Proteomes" id="UP000198531"/>
    </source>
</evidence>
<sequence length="141" mass="15153">MADKYHTGIGSELAEGIIGAARTGLGDTLRSVVYFTPSAFDVVYLRSDLYESPEAARTAKARLVDFETVGFAESPVRSALAAEDPVGIGDYEFTVRFHRDGFVVRILEGDHGVLLTTDAMDVDEFETAAATISTLLLESSA</sequence>
<protein>
    <submittedName>
        <fullName evidence="1">Uncharacterized protein</fullName>
    </submittedName>
</protein>
<dbReference type="OrthoDB" id="256252at2157"/>
<name>A0A1I6IF65_9EURY</name>
<accession>A0A1I6IF65</accession>
<evidence type="ECO:0000313" key="1">
    <source>
        <dbReference type="EMBL" id="SFR65294.1"/>
    </source>
</evidence>
<reference evidence="2" key="1">
    <citation type="submission" date="2016-10" db="EMBL/GenBank/DDBJ databases">
        <authorList>
            <person name="Varghese N."/>
            <person name="Submissions S."/>
        </authorList>
    </citation>
    <scope>NUCLEOTIDE SEQUENCE [LARGE SCALE GENOMIC DNA]</scope>
    <source>
        <strain evidence="2">CGMCC 1.7736</strain>
    </source>
</reference>